<dbReference type="Proteomes" id="UP000057609">
    <property type="component" value="Chromosome"/>
</dbReference>
<dbReference type="OrthoDB" id="1491115at2"/>
<evidence type="ECO:0000313" key="1">
    <source>
        <dbReference type="EMBL" id="AJE02673.1"/>
    </source>
</evidence>
<dbReference type="PANTHER" id="PTHR39441:SF1">
    <property type="entry name" value="DUF2252 DOMAIN-CONTAINING PROTEIN"/>
    <property type="match status" value="1"/>
</dbReference>
<sequence>MTIDEATRDYEAWVAGFTPLVADDVALKHRRMAEDPFQFLRATFYRWVQRWPEVCPDLARALAVLAVADLHVENFGTWRDAEGRLVWGVNDFDEVCPLSYAADLVRLAASALLAGEGKGIDISPKDACRAILDGYAAGMAGGEPYVLAERHQWLRETAFGELRDPVRFWEKMDNLPAWQGTVPPEARRLLEKALPTATADVRISHRVAGLGSLGRHRFVAVGTWSGGRVAREVKVLVPSACVWAAGGDGAATVRYDEILAAALRVPDPFVALHSRWLVRRLAPDCSRIELASLSHKRDEKRLLRAMGFETANIHLGSPAAVKKVREDLEKRPEGWLHEAAEAMAGAVTADWKEWRRGNDTAKK</sequence>
<reference evidence="1 2" key="1">
    <citation type="journal article" date="2015" name="Genome Announc.">
        <title>Complete Genome of Geobacter pickeringii G13T, a Metal-Reducing Isolate from Sedimentary Kaolin Deposits.</title>
        <authorList>
            <person name="Badalamenti J.P."/>
            <person name="Bond D.R."/>
        </authorList>
    </citation>
    <scope>NUCLEOTIDE SEQUENCE [LARGE SCALE GENOMIC DNA]</scope>
    <source>
        <strain evidence="1 2">G13</strain>
    </source>
</reference>
<protein>
    <recommendedName>
        <fullName evidence="3">DUF2252 domain-containing protein</fullName>
    </recommendedName>
</protein>
<dbReference type="EMBL" id="CP009788">
    <property type="protein sequence ID" value="AJE02673.1"/>
    <property type="molecule type" value="Genomic_DNA"/>
</dbReference>
<organism evidence="1 2">
    <name type="scientific">Geobacter pickeringii</name>
    <dbReference type="NCBI Taxonomy" id="345632"/>
    <lineage>
        <taxon>Bacteria</taxon>
        <taxon>Pseudomonadati</taxon>
        <taxon>Thermodesulfobacteriota</taxon>
        <taxon>Desulfuromonadia</taxon>
        <taxon>Geobacterales</taxon>
        <taxon>Geobacteraceae</taxon>
        <taxon>Geobacter</taxon>
    </lineage>
</organism>
<evidence type="ECO:0000313" key="2">
    <source>
        <dbReference type="Proteomes" id="UP000057609"/>
    </source>
</evidence>
<dbReference type="KEGG" id="gpi:GPICK_04190"/>
<keyword evidence="2" id="KW-1185">Reference proteome</keyword>
<dbReference type="HOGENOM" id="CLU_068450_0_0_7"/>
<dbReference type="RefSeq" id="WP_039740753.1">
    <property type="nucleotide sequence ID" value="NZ_CP009788.1"/>
</dbReference>
<dbReference type="PANTHER" id="PTHR39441">
    <property type="entry name" value="DUF2252 DOMAIN-CONTAINING PROTEIN"/>
    <property type="match status" value="1"/>
</dbReference>
<evidence type="ECO:0008006" key="3">
    <source>
        <dbReference type="Google" id="ProtNLM"/>
    </source>
</evidence>
<dbReference type="InterPro" id="IPR018721">
    <property type="entry name" value="DUF2252"/>
</dbReference>
<dbReference type="STRING" id="345632.GPICK_04190"/>
<dbReference type="AlphaFoldDB" id="A0A0B5B7X8"/>
<proteinExistence type="predicted"/>
<accession>A0A0B5B7X8</accession>
<name>A0A0B5B7X8_9BACT</name>
<dbReference type="Pfam" id="PF10009">
    <property type="entry name" value="DUF2252"/>
    <property type="match status" value="1"/>
</dbReference>
<gene>
    <name evidence="1" type="ORF">GPICK_04190</name>
</gene>